<dbReference type="Pfam" id="PF03647">
    <property type="entry name" value="Tmemb_14"/>
    <property type="match status" value="1"/>
</dbReference>
<feature type="transmembrane region" description="Helical" evidence="7">
    <location>
        <begin position="219"/>
        <end position="239"/>
    </location>
</feature>
<dbReference type="InterPro" id="IPR044890">
    <property type="entry name" value="TMEM14_sf"/>
</dbReference>
<feature type="transmembrane region" description="Helical" evidence="7">
    <location>
        <begin position="134"/>
        <end position="155"/>
    </location>
</feature>
<feature type="transmembrane region" description="Helical" evidence="7">
    <location>
        <begin position="161"/>
        <end position="182"/>
    </location>
</feature>
<evidence type="ECO:0000256" key="7">
    <source>
        <dbReference type="SAM" id="Phobius"/>
    </source>
</evidence>
<sequence length="252" mass="27031">MLRTHLPPEAWRRPLPQEAGGARDQSPRISFHRAATRSRIPGGKLRCGGLEPRWLSSSRSSSSDSKPWTRMCTKADYTTPVDSVATSEQTGGETEATSEQTGGKTEEPAIVAPANEYTVQEAAPQQKCAKIHDFCLGIPFGGFLFSMGLIGYLFWRSPASLTFGVAPGLAILALAVLSLNVWRSGKSSLPFILAQAGIAAAVAWKHSQAYTTTRKLLPWGFYVALSAAMICFYSYVVLAGGNPPPKKAKAAA</sequence>
<evidence type="ECO:0000256" key="4">
    <source>
        <dbReference type="ARBA" id="ARBA00022989"/>
    </source>
</evidence>
<dbReference type="PANTHER" id="PTHR12668:SF48">
    <property type="entry name" value="PROTEIN FATTY ACID EXPORT 1, CHLOROPLASTIC"/>
    <property type="match status" value="1"/>
</dbReference>
<dbReference type="OrthoDB" id="643381at2759"/>
<organism evidence="8 9">
    <name type="scientific">Sorghum bicolor</name>
    <name type="common">Sorghum</name>
    <name type="synonym">Sorghum vulgare</name>
    <dbReference type="NCBI Taxonomy" id="4558"/>
    <lineage>
        <taxon>Eukaryota</taxon>
        <taxon>Viridiplantae</taxon>
        <taxon>Streptophyta</taxon>
        <taxon>Embryophyta</taxon>
        <taxon>Tracheophyta</taxon>
        <taxon>Spermatophyta</taxon>
        <taxon>Magnoliopsida</taxon>
        <taxon>Liliopsida</taxon>
        <taxon>Poales</taxon>
        <taxon>Poaceae</taxon>
        <taxon>PACMAD clade</taxon>
        <taxon>Panicoideae</taxon>
        <taxon>Andropogonodae</taxon>
        <taxon>Andropogoneae</taxon>
        <taxon>Sorghinae</taxon>
        <taxon>Sorghum</taxon>
    </lineage>
</organism>
<proteinExistence type="inferred from homology"/>
<reference evidence="8" key="1">
    <citation type="journal article" date="2019" name="BMC Genomics">
        <title>A new reference genome for Sorghum bicolor reveals high levels of sequence similarity between sweet and grain genotypes: implications for the genetics of sugar metabolism.</title>
        <authorList>
            <person name="Cooper E.A."/>
            <person name="Brenton Z.W."/>
            <person name="Flinn B.S."/>
            <person name="Jenkins J."/>
            <person name="Shu S."/>
            <person name="Flowers D."/>
            <person name="Luo F."/>
            <person name="Wang Y."/>
            <person name="Xia P."/>
            <person name="Barry K."/>
            <person name="Daum C."/>
            <person name="Lipzen A."/>
            <person name="Yoshinaga Y."/>
            <person name="Schmutz J."/>
            <person name="Saski C."/>
            <person name="Vermerris W."/>
            <person name="Kresovich S."/>
        </authorList>
    </citation>
    <scope>NUCLEOTIDE SEQUENCE</scope>
</reference>
<comment type="similarity">
    <text evidence="2">Belongs to the TMEM14 family.</text>
</comment>
<comment type="subcellular location">
    <subcellularLocation>
        <location evidence="1">Membrane</location>
    </subcellularLocation>
</comment>
<accession>A0A921RMQ3</accession>
<reference evidence="8" key="2">
    <citation type="submission" date="2020-10" db="EMBL/GenBank/DDBJ databases">
        <authorList>
            <person name="Cooper E.A."/>
            <person name="Brenton Z.W."/>
            <person name="Flinn B.S."/>
            <person name="Jenkins J."/>
            <person name="Shu S."/>
            <person name="Flowers D."/>
            <person name="Luo F."/>
            <person name="Wang Y."/>
            <person name="Xia P."/>
            <person name="Barry K."/>
            <person name="Daum C."/>
            <person name="Lipzen A."/>
            <person name="Yoshinaga Y."/>
            <person name="Schmutz J."/>
            <person name="Saski C."/>
            <person name="Vermerris W."/>
            <person name="Kresovich S."/>
        </authorList>
    </citation>
    <scope>NUCLEOTIDE SEQUENCE</scope>
</reference>
<feature type="compositionally biased region" description="Low complexity" evidence="6">
    <location>
        <begin position="56"/>
        <end position="65"/>
    </location>
</feature>
<dbReference type="AlphaFoldDB" id="A0A921RMQ3"/>
<evidence type="ECO:0000313" key="8">
    <source>
        <dbReference type="EMBL" id="KAG0541815.1"/>
    </source>
</evidence>
<evidence type="ECO:0000256" key="1">
    <source>
        <dbReference type="ARBA" id="ARBA00004370"/>
    </source>
</evidence>
<evidence type="ECO:0000313" key="9">
    <source>
        <dbReference type="Proteomes" id="UP000807115"/>
    </source>
</evidence>
<dbReference type="GO" id="GO:0016020">
    <property type="term" value="C:membrane"/>
    <property type="evidence" value="ECO:0007669"/>
    <property type="project" value="UniProtKB-SubCell"/>
</dbReference>
<keyword evidence="5 7" id="KW-0472">Membrane</keyword>
<feature type="region of interest" description="Disordered" evidence="6">
    <location>
        <begin position="1"/>
        <end position="106"/>
    </location>
</feature>
<gene>
    <name evidence="8" type="ORF">BDA96_02G050200</name>
</gene>
<dbReference type="PANTHER" id="PTHR12668">
    <property type="entry name" value="TRANSMEMBRANE PROTEIN 14, 15"/>
    <property type="match status" value="1"/>
</dbReference>
<dbReference type="KEGG" id="sbi:8060724"/>
<comment type="caution">
    <text evidence="8">The sequence shown here is derived from an EMBL/GenBank/DDBJ whole genome shotgun (WGS) entry which is preliminary data.</text>
</comment>
<evidence type="ECO:0008006" key="10">
    <source>
        <dbReference type="Google" id="ProtNLM"/>
    </source>
</evidence>
<dbReference type="Gramene" id="EER98049">
    <property type="protein sequence ID" value="EER98049"/>
    <property type="gene ID" value="SORBI_3002G050200"/>
</dbReference>
<protein>
    <recommendedName>
        <fullName evidence="10">Protein FATTY ACID EXPORT 1, chloroplastic</fullName>
    </recommendedName>
</protein>
<feature type="transmembrane region" description="Helical" evidence="7">
    <location>
        <begin position="189"/>
        <end position="207"/>
    </location>
</feature>
<evidence type="ECO:0000256" key="5">
    <source>
        <dbReference type="ARBA" id="ARBA00023136"/>
    </source>
</evidence>
<keyword evidence="3 7" id="KW-0812">Transmembrane</keyword>
<name>A0A921RMQ3_SORBI</name>
<dbReference type="InterPro" id="IPR005349">
    <property type="entry name" value="TMEM14"/>
</dbReference>
<evidence type="ECO:0000256" key="2">
    <source>
        <dbReference type="ARBA" id="ARBA00007590"/>
    </source>
</evidence>
<dbReference type="Proteomes" id="UP000807115">
    <property type="component" value="Chromosome 2"/>
</dbReference>
<dbReference type="EMBL" id="CM027681">
    <property type="protein sequence ID" value="KAG0541815.1"/>
    <property type="molecule type" value="Genomic_DNA"/>
</dbReference>
<dbReference type="OMA" id="FIFWRSP"/>
<dbReference type="Gene3D" id="1.10.10.1740">
    <property type="entry name" value="Transmembrane protein 14-like"/>
    <property type="match status" value="1"/>
</dbReference>
<keyword evidence="4 7" id="KW-1133">Transmembrane helix</keyword>
<evidence type="ECO:0000256" key="6">
    <source>
        <dbReference type="SAM" id="MobiDB-lite"/>
    </source>
</evidence>
<evidence type="ECO:0000256" key="3">
    <source>
        <dbReference type="ARBA" id="ARBA00022692"/>
    </source>
</evidence>
<feature type="compositionally biased region" description="Polar residues" evidence="6">
    <location>
        <begin position="80"/>
        <end position="103"/>
    </location>
</feature>